<name>A0A9P6JVU2_9AGAR</name>
<organism evidence="1 2">
    <name type="scientific">Crepidotus variabilis</name>
    <dbReference type="NCBI Taxonomy" id="179855"/>
    <lineage>
        <taxon>Eukaryota</taxon>
        <taxon>Fungi</taxon>
        <taxon>Dikarya</taxon>
        <taxon>Basidiomycota</taxon>
        <taxon>Agaricomycotina</taxon>
        <taxon>Agaricomycetes</taxon>
        <taxon>Agaricomycetidae</taxon>
        <taxon>Agaricales</taxon>
        <taxon>Agaricineae</taxon>
        <taxon>Crepidotaceae</taxon>
        <taxon>Crepidotus</taxon>
    </lineage>
</organism>
<accession>A0A9P6JVU2</accession>
<evidence type="ECO:0000313" key="2">
    <source>
        <dbReference type="Proteomes" id="UP000807306"/>
    </source>
</evidence>
<dbReference type="AlphaFoldDB" id="A0A9P6JVU2"/>
<dbReference type="Proteomes" id="UP000807306">
    <property type="component" value="Unassembled WGS sequence"/>
</dbReference>
<dbReference type="OrthoDB" id="3264780at2759"/>
<sequence length="58" mass="6398">RKLAHVPAGASDWDVPFPFQPGEGPPAYTQSWEKERGKQLVEELVKLVRGAAQRAVAK</sequence>
<proteinExistence type="predicted"/>
<feature type="non-terminal residue" evidence="1">
    <location>
        <position position="58"/>
    </location>
</feature>
<evidence type="ECO:0000313" key="1">
    <source>
        <dbReference type="EMBL" id="KAF9533795.1"/>
    </source>
</evidence>
<dbReference type="EMBL" id="MU157827">
    <property type="protein sequence ID" value="KAF9533795.1"/>
    <property type="molecule type" value="Genomic_DNA"/>
</dbReference>
<comment type="caution">
    <text evidence="1">The sequence shown here is derived from an EMBL/GenBank/DDBJ whole genome shotgun (WGS) entry which is preliminary data.</text>
</comment>
<feature type="non-terminal residue" evidence="1">
    <location>
        <position position="1"/>
    </location>
</feature>
<protein>
    <submittedName>
        <fullName evidence="1">Uncharacterized protein</fullName>
    </submittedName>
</protein>
<reference evidence="1" key="1">
    <citation type="submission" date="2020-11" db="EMBL/GenBank/DDBJ databases">
        <authorList>
            <consortium name="DOE Joint Genome Institute"/>
            <person name="Ahrendt S."/>
            <person name="Riley R."/>
            <person name="Andreopoulos W."/>
            <person name="Labutti K."/>
            <person name="Pangilinan J."/>
            <person name="Ruiz-Duenas F.J."/>
            <person name="Barrasa J.M."/>
            <person name="Sanchez-Garcia M."/>
            <person name="Camarero S."/>
            <person name="Miyauchi S."/>
            <person name="Serrano A."/>
            <person name="Linde D."/>
            <person name="Babiker R."/>
            <person name="Drula E."/>
            <person name="Ayuso-Fernandez I."/>
            <person name="Pacheco R."/>
            <person name="Padilla G."/>
            <person name="Ferreira P."/>
            <person name="Barriuso J."/>
            <person name="Kellner H."/>
            <person name="Castanera R."/>
            <person name="Alfaro M."/>
            <person name="Ramirez L."/>
            <person name="Pisabarro A.G."/>
            <person name="Kuo A."/>
            <person name="Tritt A."/>
            <person name="Lipzen A."/>
            <person name="He G."/>
            <person name="Yan M."/>
            <person name="Ng V."/>
            <person name="Cullen D."/>
            <person name="Martin F."/>
            <person name="Rosso M.-N."/>
            <person name="Henrissat B."/>
            <person name="Hibbett D."/>
            <person name="Martinez A.T."/>
            <person name="Grigoriev I.V."/>
        </authorList>
    </citation>
    <scope>NUCLEOTIDE SEQUENCE</scope>
    <source>
        <strain evidence="1">CBS 506.95</strain>
    </source>
</reference>
<keyword evidence="2" id="KW-1185">Reference proteome</keyword>
<gene>
    <name evidence="1" type="ORF">CPB83DRAFT_736839</name>
</gene>